<dbReference type="HOGENOM" id="CLU_2603621_0_0_5"/>
<dbReference type="KEGG" id="rhl:LPU83_pLPU83d_1541"/>
<geneLocation type="plasmid" evidence="1 2">
    <name>pLPU83d</name>
</geneLocation>
<keyword evidence="2" id="KW-1185">Reference proteome</keyword>
<name>W6S9W6_9HYPH</name>
<accession>W6S9W6</accession>
<reference evidence="1" key="1">
    <citation type="submission" date="2013-11" db="EMBL/GenBank/DDBJ databases">
        <title>Draft genome sequence of the broad-host-range Rhizobium sp. LPU83 strain, a member of the low-genetic diversity Oregon-like Rhizobium sp. group.</title>
        <authorList>
            <person name="Wibberg D."/>
            <person name="Puehler A."/>
            <person name="Schlueter A."/>
        </authorList>
    </citation>
    <scope>NUCLEOTIDE SEQUENCE [LARGE SCALE GENOMIC DNA]</scope>
    <source>
        <strain evidence="1">LPU83</strain>
        <plasmid evidence="1">pLPU83d</plasmid>
    </source>
</reference>
<dbReference type="RefSeq" id="WP_040680979.1">
    <property type="nucleotide sequence ID" value="NZ_HG916855.1"/>
</dbReference>
<protein>
    <submittedName>
        <fullName evidence="1">Uncharacterized protein</fullName>
    </submittedName>
</protein>
<evidence type="ECO:0000313" key="1">
    <source>
        <dbReference type="EMBL" id="CDM62911.1"/>
    </source>
</evidence>
<dbReference type="Proteomes" id="UP000019443">
    <property type="component" value="Plasmid pLPU83d"/>
</dbReference>
<organism evidence="1 2">
    <name type="scientific">Rhizobium favelukesii</name>
    <dbReference type="NCBI Taxonomy" id="348824"/>
    <lineage>
        <taxon>Bacteria</taxon>
        <taxon>Pseudomonadati</taxon>
        <taxon>Pseudomonadota</taxon>
        <taxon>Alphaproteobacteria</taxon>
        <taxon>Hyphomicrobiales</taxon>
        <taxon>Rhizobiaceae</taxon>
        <taxon>Rhizobium/Agrobacterium group</taxon>
        <taxon>Rhizobium</taxon>
    </lineage>
</organism>
<sequence length="79" mass="8943">MADNLEIVYQSRNRLAHHEPVLYNRFTETIAAIKYIAQHLEAPTPGDHTPLYRLIADDIVSVEASAATLHSELDAYRQP</sequence>
<proteinExistence type="predicted"/>
<dbReference type="AlphaFoldDB" id="W6S9W6"/>
<gene>
    <name evidence="1" type="ORF">LPU83_pLPU83d_1541</name>
</gene>
<dbReference type="EMBL" id="HG916855">
    <property type="protein sequence ID" value="CDM62911.1"/>
    <property type="molecule type" value="Genomic_DNA"/>
</dbReference>
<evidence type="ECO:0000313" key="2">
    <source>
        <dbReference type="Proteomes" id="UP000019443"/>
    </source>
</evidence>
<keyword evidence="1" id="KW-0614">Plasmid</keyword>
<dbReference type="PATRIC" id="fig|348824.6.peg.7278"/>